<comment type="caution">
    <text evidence="2">The sequence shown here is derived from an EMBL/GenBank/DDBJ whole genome shotgun (WGS) entry which is preliminary data.</text>
</comment>
<name>A0A9X9PVZ0_GULGU</name>
<protein>
    <submittedName>
        <fullName evidence="2">Uncharacterized protein</fullName>
    </submittedName>
</protein>
<gene>
    <name evidence="2" type="ORF">BN2614_LOCUS2</name>
</gene>
<evidence type="ECO:0000256" key="1">
    <source>
        <dbReference type="SAM" id="MobiDB-lite"/>
    </source>
</evidence>
<sequence length="319" mass="34608">MASSLAQESAVPGKASKPPRPCAEAEHKGENARAGCLGVGGDGSWLCPTGRSPIGWCGARSKDWPQSTQRVDYSWGDVLLRVPSWLGLLWEAPDWVLSAQRHTERHTCRLPSLLSQPLYPRSSSRPQLHQEPPSVGQCLPPPQQETSSQQVTRNRATESLTLPRKSWCLLQSQSLLLLQTQPLPLPLPLLLLHPLHLPGTLPLTLPLPVPSFLLQTQLLPRILPLPLPLPMPLPLPLFLPLPLPLPGLLSFPGPLCFHLPQTQALPFPQALPLPLQGPLPLPLPFVSSPASVPVLAPNPAPAPCSCPCPCPCLHSCYWP</sequence>
<proteinExistence type="predicted"/>
<feature type="region of interest" description="Disordered" evidence="1">
    <location>
        <begin position="120"/>
        <end position="156"/>
    </location>
</feature>
<feature type="region of interest" description="Disordered" evidence="1">
    <location>
        <begin position="1"/>
        <end position="27"/>
    </location>
</feature>
<reference evidence="2 3" key="1">
    <citation type="submission" date="2018-10" db="EMBL/GenBank/DDBJ databases">
        <authorList>
            <person name="Ekblom R."/>
            <person name="Jareborg N."/>
        </authorList>
    </citation>
    <scope>NUCLEOTIDE SEQUENCE [LARGE SCALE GENOMIC DNA]</scope>
    <source>
        <tissue evidence="2">Muscle</tissue>
    </source>
</reference>
<evidence type="ECO:0000313" key="3">
    <source>
        <dbReference type="Proteomes" id="UP000269945"/>
    </source>
</evidence>
<evidence type="ECO:0000313" key="2">
    <source>
        <dbReference type="EMBL" id="VCW69020.1"/>
    </source>
</evidence>
<keyword evidence="3" id="KW-1185">Reference proteome</keyword>
<dbReference type="AlphaFoldDB" id="A0A9X9PVZ0"/>
<dbReference type="Proteomes" id="UP000269945">
    <property type="component" value="Unassembled WGS sequence"/>
</dbReference>
<feature type="compositionally biased region" description="Polar residues" evidence="1">
    <location>
        <begin position="144"/>
        <end position="156"/>
    </location>
</feature>
<organism evidence="2 3">
    <name type="scientific">Gulo gulo</name>
    <name type="common">Wolverine</name>
    <name type="synonym">Gluton</name>
    <dbReference type="NCBI Taxonomy" id="48420"/>
    <lineage>
        <taxon>Eukaryota</taxon>
        <taxon>Metazoa</taxon>
        <taxon>Chordata</taxon>
        <taxon>Craniata</taxon>
        <taxon>Vertebrata</taxon>
        <taxon>Euteleostomi</taxon>
        <taxon>Mammalia</taxon>
        <taxon>Eutheria</taxon>
        <taxon>Laurasiatheria</taxon>
        <taxon>Carnivora</taxon>
        <taxon>Caniformia</taxon>
        <taxon>Musteloidea</taxon>
        <taxon>Mustelidae</taxon>
        <taxon>Guloninae</taxon>
        <taxon>Gulo</taxon>
    </lineage>
</organism>
<accession>A0A9X9PVZ0</accession>
<dbReference type="EMBL" id="CYRY02004507">
    <property type="protein sequence ID" value="VCW69020.1"/>
    <property type="molecule type" value="Genomic_DNA"/>
</dbReference>